<dbReference type="EMBL" id="KL596886">
    <property type="protein sequence ID" value="KER22662.1"/>
    <property type="molecule type" value="Genomic_DNA"/>
</dbReference>
<dbReference type="GeneID" id="20323458"/>
<dbReference type="KEGG" id="ovi:T265_09285"/>
<proteinExistence type="predicted"/>
<accession>A0A074ZAV9</accession>
<dbReference type="Proteomes" id="UP000054324">
    <property type="component" value="Unassembled WGS sequence"/>
</dbReference>
<name>A0A074ZAV9_OPIVI</name>
<evidence type="ECO:0000313" key="1">
    <source>
        <dbReference type="EMBL" id="KER22662.1"/>
    </source>
</evidence>
<reference evidence="1 2" key="1">
    <citation type="submission" date="2013-11" db="EMBL/GenBank/DDBJ databases">
        <title>Opisthorchis viverrini - life in the bile duct.</title>
        <authorList>
            <person name="Young N.D."/>
            <person name="Nagarajan N."/>
            <person name="Lin S.J."/>
            <person name="Korhonen P.K."/>
            <person name="Jex A.R."/>
            <person name="Hall R.S."/>
            <person name="Safavi-Hemami H."/>
            <person name="Kaewkong W."/>
            <person name="Bertrand D."/>
            <person name="Gao S."/>
            <person name="Seet Q."/>
            <person name="Wongkham S."/>
            <person name="Teh B.T."/>
            <person name="Wongkham C."/>
            <person name="Intapan P.M."/>
            <person name="Maleewong W."/>
            <person name="Yang X."/>
            <person name="Hu M."/>
            <person name="Wang Z."/>
            <person name="Hofmann A."/>
            <person name="Sternberg P.W."/>
            <person name="Tan P."/>
            <person name="Wang J."/>
            <person name="Gasser R.B."/>
        </authorList>
    </citation>
    <scope>NUCLEOTIDE SEQUENCE [LARGE SCALE GENOMIC DNA]</scope>
</reference>
<organism evidence="1 2">
    <name type="scientific">Opisthorchis viverrini</name>
    <name type="common">Southeast Asian liver fluke</name>
    <dbReference type="NCBI Taxonomy" id="6198"/>
    <lineage>
        <taxon>Eukaryota</taxon>
        <taxon>Metazoa</taxon>
        <taxon>Spiralia</taxon>
        <taxon>Lophotrochozoa</taxon>
        <taxon>Platyhelminthes</taxon>
        <taxon>Trematoda</taxon>
        <taxon>Digenea</taxon>
        <taxon>Opisthorchiida</taxon>
        <taxon>Opisthorchiata</taxon>
        <taxon>Opisthorchiidae</taxon>
        <taxon>Opisthorchis</taxon>
    </lineage>
</organism>
<evidence type="ECO:0000313" key="2">
    <source>
        <dbReference type="Proteomes" id="UP000054324"/>
    </source>
</evidence>
<sequence>MKSIDHNSPIPETEISSMGRVPFVGSLFIGWHRLQDNTRSITSLLLPGHLSAFCGWHEIQEFQRDAIQWDVCTAELWSPDWYHSRNDEKRIHVYFRGNLTNPFVM</sequence>
<protein>
    <submittedName>
        <fullName evidence="1">Uncharacterized protein</fullName>
    </submittedName>
</protein>
<dbReference type="RefSeq" id="XP_009173577.1">
    <property type="nucleotide sequence ID" value="XM_009175313.1"/>
</dbReference>
<gene>
    <name evidence="1" type="ORF">T265_09285</name>
</gene>
<dbReference type="AlphaFoldDB" id="A0A074ZAV9"/>
<keyword evidence="2" id="KW-1185">Reference proteome</keyword>
<dbReference type="CTD" id="20323458"/>